<protein>
    <submittedName>
        <fullName evidence="2">Uncharacterized protein</fullName>
    </submittedName>
</protein>
<feature type="compositionally biased region" description="Low complexity" evidence="1">
    <location>
        <begin position="107"/>
        <end position="117"/>
    </location>
</feature>
<accession>A0ABR2V663</accession>
<proteinExistence type="predicted"/>
<evidence type="ECO:0000313" key="3">
    <source>
        <dbReference type="Proteomes" id="UP001408356"/>
    </source>
</evidence>
<evidence type="ECO:0000313" key="2">
    <source>
        <dbReference type="EMBL" id="KAK9422392.1"/>
    </source>
</evidence>
<keyword evidence="3" id="KW-1185">Reference proteome</keyword>
<reference evidence="2 3" key="1">
    <citation type="journal article" date="2024" name="J. Plant Pathol.">
        <title>Sequence and assembly of the genome of Seiridium unicorne, isolate CBS 538.82, causal agent of cypress canker disease.</title>
        <authorList>
            <person name="Scali E."/>
            <person name="Rocca G.D."/>
            <person name="Danti R."/>
            <person name="Garbelotto M."/>
            <person name="Barberini S."/>
            <person name="Baroncelli R."/>
            <person name="Emiliani G."/>
        </authorList>
    </citation>
    <scope>NUCLEOTIDE SEQUENCE [LARGE SCALE GENOMIC DNA]</scope>
    <source>
        <strain evidence="2 3">BM-138-508</strain>
    </source>
</reference>
<feature type="compositionally biased region" description="Low complexity" evidence="1">
    <location>
        <begin position="69"/>
        <end position="83"/>
    </location>
</feature>
<organism evidence="2 3">
    <name type="scientific">Seiridium unicorne</name>
    <dbReference type="NCBI Taxonomy" id="138068"/>
    <lineage>
        <taxon>Eukaryota</taxon>
        <taxon>Fungi</taxon>
        <taxon>Dikarya</taxon>
        <taxon>Ascomycota</taxon>
        <taxon>Pezizomycotina</taxon>
        <taxon>Sordariomycetes</taxon>
        <taxon>Xylariomycetidae</taxon>
        <taxon>Amphisphaeriales</taxon>
        <taxon>Sporocadaceae</taxon>
        <taxon>Seiridium</taxon>
    </lineage>
</organism>
<comment type="caution">
    <text evidence="2">The sequence shown here is derived from an EMBL/GenBank/DDBJ whole genome shotgun (WGS) entry which is preliminary data.</text>
</comment>
<evidence type="ECO:0000256" key="1">
    <source>
        <dbReference type="SAM" id="MobiDB-lite"/>
    </source>
</evidence>
<name>A0ABR2V663_9PEZI</name>
<dbReference type="Proteomes" id="UP001408356">
    <property type="component" value="Unassembled WGS sequence"/>
</dbReference>
<gene>
    <name evidence="2" type="ORF">SUNI508_04748</name>
</gene>
<feature type="compositionally biased region" description="Low complexity" evidence="1">
    <location>
        <begin position="90"/>
        <end position="99"/>
    </location>
</feature>
<feature type="region of interest" description="Disordered" evidence="1">
    <location>
        <begin position="169"/>
        <end position="227"/>
    </location>
</feature>
<dbReference type="EMBL" id="JARVKF010000113">
    <property type="protein sequence ID" value="KAK9422392.1"/>
    <property type="molecule type" value="Genomic_DNA"/>
</dbReference>
<sequence length="255" mass="27536">MAFLNPIQIIATLFLALVALPLAFLAGITTWLACWILALRLLWVYAELGLEILRYVLWDRWWPGQYIESPSVSRRSSRPASPSASPPRSPISSVSPKGGLRSRRRTGSSSSAGSMGPRVAFSGATLLEPSNALERDFEGLGGWRIAGQGDAADEHAWGSLNSRLEIPGQHRHHSRAQTHAGAFSNGYPLGSSIRAGSKSGSHSPDRLLLTMGQGPRGSESSRTPTRVKVGPFTNLERIDSYFPLAASAQPRKILA</sequence>
<feature type="region of interest" description="Disordered" evidence="1">
    <location>
        <begin position="69"/>
        <end position="117"/>
    </location>
</feature>